<comment type="caution">
    <text evidence="1">The sequence shown here is derived from an EMBL/GenBank/DDBJ whole genome shotgun (WGS) entry which is preliminary data.</text>
</comment>
<proteinExistence type="predicted"/>
<protein>
    <submittedName>
        <fullName evidence="1">Uncharacterized protein</fullName>
    </submittedName>
</protein>
<dbReference type="EMBL" id="CAJNRE010013670">
    <property type="protein sequence ID" value="CAF2120191.1"/>
    <property type="molecule type" value="Genomic_DNA"/>
</dbReference>
<dbReference type="AlphaFoldDB" id="A0A816VF03"/>
<evidence type="ECO:0000313" key="2">
    <source>
        <dbReference type="Proteomes" id="UP000663824"/>
    </source>
</evidence>
<reference evidence="1" key="1">
    <citation type="submission" date="2021-02" db="EMBL/GenBank/DDBJ databases">
        <authorList>
            <person name="Nowell W R."/>
        </authorList>
    </citation>
    <scope>NUCLEOTIDE SEQUENCE</scope>
</reference>
<sequence>MLLLNSTPISVDRSHFRNHVGTFCRQTMNPDKNPRENSASDFTLIILTFSIGWCQYASCRANIFMAETASSIPNVHGVSLCHLTDNKSNLVSNSPEKVPMFKDEKSADSLDEHRINLPKGITDWDAVMLDIMSKHN</sequence>
<evidence type="ECO:0000313" key="1">
    <source>
        <dbReference type="EMBL" id="CAF2120191.1"/>
    </source>
</evidence>
<gene>
    <name evidence="1" type="ORF">MBJ925_LOCUS25758</name>
</gene>
<name>A0A816VF03_9BILA</name>
<dbReference type="Proteomes" id="UP000663824">
    <property type="component" value="Unassembled WGS sequence"/>
</dbReference>
<accession>A0A816VF03</accession>
<organism evidence="1 2">
    <name type="scientific">Rotaria magnacalcarata</name>
    <dbReference type="NCBI Taxonomy" id="392030"/>
    <lineage>
        <taxon>Eukaryota</taxon>
        <taxon>Metazoa</taxon>
        <taxon>Spiralia</taxon>
        <taxon>Gnathifera</taxon>
        <taxon>Rotifera</taxon>
        <taxon>Eurotatoria</taxon>
        <taxon>Bdelloidea</taxon>
        <taxon>Philodinida</taxon>
        <taxon>Philodinidae</taxon>
        <taxon>Rotaria</taxon>
    </lineage>
</organism>